<dbReference type="AlphaFoldDB" id="A0A2T6B6X7"/>
<dbReference type="Pfam" id="PF03480">
    <property type="entry name" value="DctP"/>
    <property type="match status" value="1"/>
</dbReference>
<dbReference type="NCBIfam" id="NF037995">
    <property type="entry name" value="TRAP_S1"/>
    <property type="match status" value="1"/>
</dbReference>
<organism evidence="5 6">
    <name type="scientific">Gemmobacter caeni</name>
    <dbReference type="NCBI Taxonomy" id="589035"/>
    <lineage>
        <taxon>Bacteria</taxon>
        <taxon>Pseudomonadati</taxon>
        <taxon>Pseudomonadota</taxon>
        <taxon>Alphaproteobacteria</taxon>
        <taxon>Rhodobacterales</taxon>
        <taxon>Paracoccaceae</taxon>
        <taxon>Gemmobacter</taxon>
    </lineage>
</organism>
<dbReference type="CDD" id="cd13665">
    <property type="entry name" value="PBP2_TRAP_Dctp3_4"/>
    <property type="match status" value="1"/>
</dbReference>
<sequence>MTRIARLLASAAVAVCTAAAAHATETLTISSWLPPTHPINTGMLEGLVKMMEEATDGQVTGEIKLGLAPPPAQMDLVMDGAADMTVIFHGYQPGRFIGTQLIELPGYPGNAEAASVAYWHVQKAFLDKLDEHRGVKLIALTTHGPGQIHSSKEINTLADLKGLKTRLGGGVSAEVGAELGLVGIQVPAPKVYETLASGAADAVAMNMGERVSFKLNEVAKNVYEMPGGFYRGSFAVLMSQERFDSLPEDVQKALDEKVFGEPASRMMGAVWDQSDNDARAATEAAADNKIVTASAEDQAAFAEMAARVREKVLAQISAAGIDAQAAYDMVMTEMTAAAGN</sequence>
<proteinExistence type="predicted"/>
<dbReference type="PANTHER" id="PTHR33376">
    <property type="match status" value="1"/>
</dbReference>
<dbReference type="InterPro" id="IPR018389">
    <property type="entry name" value="DctP_fam"/>
</dbReference>
<evidence type="ECO:0000256" key="4">
    <source>
        <dbReference type="SAM" id="SignalP"/>
    </source>
</evidence>
<dbReference type="PANTHER" id="PTHR33376:SF15">
    <property type="entry name" value="BLL6794 PROTEIN"/>
    <property type="match status" value="1"/>
</dbReference>
<dbReference type="GO" id="GO:0042597">
    <property type="term" value="C:periplasmic space"/>
    <property type="evidence" value="ECO:0007669"/>
    <property type="project" value="UniProtKB-SubCell"/>
</dbReference>
<gene>
    <name evidence="5" type="ORF">C8N34_103310</name>
</gene>
<evidence type="ECO:0000256" key="2">
    <source>
        <dbReference type="ARBA" id="ARBA00022729"/>
    </source>
</evidence>
<dbReference type="GO" id="GO:0055085">
    <property type="term" value="P:transmembrane transport"/>
    <property type="evidence" value="ECO:0007669"/>
    <property type="project" value="InterPro"/>
</dbReference>
<protein>
    <submittedName>
        <fullName evidence="5">TRAP-type C4-dicarboxylate transport system substrate-binding protein</fullName>
    </submittedName>
</protein>
<keyword evidence="6" id="KW-1185">Reference proteome</keyword>
<feature type="chain" id="PRO_5015421399" evidence="4">
    <location>
        <begin position="24"/>
        <end position="340"/>
    </location>
</feature>
<dbReference type="OrthoDB" id="7822595at2"/>
<feature type="signal peptide" evidence="4">
    <location>
        <begin position="1"/>
        <end position="23"/>
    </location>
</feature>
<dbReference type="InterPro" id="IPR038404">
    <property type="entry name" value="TRAP_DctP_sf"/>
</dbReference>
<dbReference type="Proteomes" id="UP000244224">
    <property type="component" value="Unassembled WGS sequence"/>
</dbReference>
<dbReference type="Gene3D" id="3.40.190.170">
    <property type="entry name" value="Bacterial extracellular solute-binding protein, family 7"/>
    <property type="match status" value="1"/>
</dbReference>
<evidence type="ECO:0000256" key="1">
    <source>
        <dbReference type="ARBA" id="ARBA00004418"/>
    </source>
</evidence>
<dbReference type="RefSeq" id="WP_108128272.1">
    <property type="nucleotide sequence ID" value="NZ_QBKP01000003.1"/>
</dbReference>
<evidence type="ECO:0000256" key="3">
    <source>
        <dbReference type="ARBA" id="ARBA00022764"/>
    </source>
</evidence>
<comment type="caution">
    <text evidence="5">The sequence shown here is derived from an EMBL/GenBank/DDBJ whole genome shotgun (WGS) entry which is preliminary data.</text>
</comment>
<keyword evidence="2 4" id="KW-0732">Signal</keyword>
<reference evidence="5 6" key="1">
    <citation type="submission" date="2018-04" db="EMBL/GenBank/DDBJ databases">
        <title>Genomic Encyclopedia of Archaeal and Bacterial Type Strains, Phase II (KMG-II): from individual species to whole genera.</title>
        <authorList>
            <person name="Goeker M."/>
        </authorList>
    </citation>
    <scope>NUCLEOTIDE SEQUENCE [LARGE SCALE GENOMIC DNA]</scope>
    <source>
        <strain evidence="5 6">DSM 21823</strain>
    </source>
</reference>
<accession>A0A2T6B6X7</accession>
<dbReference type="EMBL" id="QBKP01000003">
    <property type="protein sequence ID" value="PTX51805.1"/>
    <property type="molecule type" value="Genomic_DNA"/>
</dbReference>
<keyword evidence="3" id="KW-0574">Periplasm</keyword>
<evidence type="ECO:0000313" key="6">
    <source>
        <dbReference type="Proteomes" id="UP000244224"/>
    </source>
</evidence>
<name>A0A2T6B6X7_9RHOB</name>
<evidence type="ECO:0000313" key="5">
    <source>
        <dbReference type="EMBL" id="PTX51805.1"/>
    </source>
</evidence>
<comment type="subcellular location">
    <subcellularLocation>
        <location evidence="1">Periplasm</location>
    </subcellularLocation>
</comment>